<organism evidence="2 3">
    <name type="scientific">Pseudomonas asplenii</name>
    <dbReference type="NCBI Taxonomy" id="53407"/>
    <lineage>
        <taxon>Bacteria</taxon>
        <taxon>Pseudomonadati</taxon>
        <taxon>Pseudomonadota</taxon>
        <taxon>Gammaproteobacteria</taxon>
        <taxon>Pseudomonadales</taxon>
        <taxon>Pseudomonadaceae</taxon>
        <taxon>Pseudomonas</taxon>
    </lineage>
</organism>
<dbReference type="InterPro" id="IPR009752">
    <property type="entry name" value="Phage_Mu_GpJ"/>
</dbReference>
<feature type="compositionally biased region" description="Basic and acidic residues" evidence="1">
    <location>
        <begin position="154"/>
        <end position="163"/>
    </location>
</feature>
<dbReference type="AlphaFoldDB" id="A0A0N0E3W6"/>
<reference evidence="2 3" key="1">
    <citation type="journal article" date="2015" name="PLoS ONE">
        <title>Rice-Infecting Pseudomonas Genomes Are Highly Accessorized and Harbor Multiple Putative Virulence Mechanisms to Cause Sheath Brown Rot.</title>
        <authorList>
            <person name="Quibod I.L."/>
            <person name="Grande G."/>
            <person name="Oreiro E.G."/>
            <person name="Borja F.N."/>
            <person name="Dossa G.S."/>
            <person name="Mauleon R."/>
            <person name="Cruz C.V."/>
            <person name="Oliva R."/>
        </authorList>
    </citation>
    <scope>NUCLEOTIDE SEQUENCE [LARGE SCALE GENOMIC DNA]</scope>
    <source>
        <strain evidence="2 3">IRRI 6609</strain>
    </source>
</reference>
<proteinExistence type="predicted"/>
<sequence>MKISLPSASQLLVRFGARDITQVAVPDGKRVIEPELLVAAAAGEPLDDWDAEDVSIAVMTLARIADAVTRARSEISFYLRYRPDGEDAPSWVADDLAEIARYHLYDDAGKEGSTVRVIYKDVLKRLETLAQEDKERGAAEAGRSGMQITSQPRLMDRRSLRGL</sequence>
<dbReference type="EMBL" id="JSYZ01000009">
    <property type="protein sequence ID" value="KPA90609.1"/>
    <property type="molecule type" value="Genomic_DNA"/>
</dbReference>
<name>A0A0N0E3W6_9PSED</name>
<accession>A0A0N0E3W6</accession>
<keyword evidence="3" id="KW-1185">Reference proteome</keyword>
<evidence type="ECO:0000313" key="2">
    <source>
        <dbReference type="EMBL" id="KPA90609.1"/>
    </source>
</evidence>
<dbReference type="Proteomes" id="UP000037931">
    <property type="component" value="Unassembled WGS sequence"/>
</dbReference>
<protein>
    <recommendedName>
        <fullName evidence="4">Mu-like prophage protein gp36</fullName>
    </recommendedName>
</protein>
<evidence type="ECO:0000313" key="3">
    <source>
        <dbReference type="Proteomes" id="UP000037931"/>
    </source>
</evidence>
<dbReference type="PATRIC" id="fig|50340.43.peg.6058"/>
<comment type="caution">
    <text evidence="2">The sequence shown here is derived from an EMBL/GenBank/DDBJ whole genome shotgun (WGS) entry which is preliminary data.</text>
</comment>
<gene>
    <name evidence="2" type="ORF">PF66_02670</name>
</gene>
<dbReference type="OrthoDB" id="6886681at2"/>
<evidence type="ECO:0000256" key="1">
    <source>
        <dbReference type="SAM" id="MobiDB-lite"/>
    </source>
</evidence>
<dbReference type="STRING" id="50340.PF66_02670"/>
<dbReference type="Pfam" id="PF07030">
    <property type="entry name" value="Phage_Mu_Gp36"/>
    <property type="match status" value="1"/>
</dbReference>
<dbReference type="RefSeq" id="WP_054062919.1">
    <property type="nucleotide sequence ID" value="NZ_JSYZ01000009.1"/>
</dbReference>
<feature type="region of interest" description="Disordered" evidence="1">
    <location>
        <begin position="133"/>
        <end position="163"/>
    </location>
</feature>
<evidence type="ECO:0008006" key="4">
    <source>
        <dbReference type="Google" id="ProtNLM"/>
    </source>
</evidence>